<protein>
    <submittedName>
        <fullName evidence="1">Uncharacterized protein</fullName>
    </submittedName>
</protein>
<gene>
    <name evidence="1" type="ORF">BDN72DRAFT_407493</name>
</gene>
<reference evidence="1 2" key="1">
    <citation type="journal article" date="2019" name="Nat. Ecol. Evol.">
        <title>Megaphylogeny resolves global patterns of mushroom evolution.</title>
        <authorList>
            <person name="Varga T."/>
            <person name="Krizsan K."/>
            <person name="Foldi C."/>
            <person name="Dima B."/>
            <person name="Sanchez-Garcia M."/>
            <person name="Sanchez-Ramirez S."/>
            <person name="Szollosi G.J."/>
            <person name="Szarkandi J.G."/>
            <person name="Papp V."/>
            <person name="Albert L."/>
            <person name="Andreopoulos W."/>
            <person name="Angelini C."/>
            <person name="Antonin V."/>
            <person name="Barry K.W."/>
            <person name="Bougher N.L."/>
            <person name="Buchanan P."/>
            <person name="Buyck B."/>
            <person name="Bense V."/>
            <person name="Catcheside P."/>
            <person name="Chovatia M."/>
            <person name="Cooper J."/>
            <person name="Damon W."/>
            <person name="Desjardin D."/>
            <person name="Finy P."/>
            <person name="Geml J."/>
            <person name="Haridas S."/>
            <person name="Hughes K."/>
            <person name="Justo A."/>
            <person name="Karasinski D."/>
            <person name="Kautmanova I."/>
            <person name="Kiss B."/>
            <person name="Kocsube S."/>
            <person name="Kotiranta H."/>
            <person name="LaButti K.M."/>
            <person name="Lechner B.E."/>
            <person name="Liimatainen K."/>
            <person name="Lipzen A."/>
            <person name="Lukacs Z."/>
            <person name="Mihaltcheva S."/>
            <person name="Morgado L.N."/>
            <person name="Niskanen T."/>
            <person name="Noordeloos M.E."/>
            <person name="Ohm R.A."/>
            <person name="Ortiz-Santana B."/>
            <person name="Ovrebo C."/>
            <person name="Racz N."/>
            <person name="Riley R."/>
            <person name="Savchenko A."/>
            <person name="Shiryaev A."/>
            <person name="Soop K."/>
            <person name="Spirin V."/>
            <person name="Szebenyi C."/>
            <person name="Tomsovsky M."/>
            <person name="Tulloss R.E."/>
            <person name="Uehling J."/>
            <person name="Grigoriev I.V."/>
            <person name="Vagvolgyi C."/>
            <person name="Papp T."/>
            <person name="Martin F.M."/>
            <person name="Miettinen O."/>
            <person name="Hibbett D.S."/>
            <person name="Nagy L.G."/>
        </authorList>
    </citation>
    <scope>NUCLEOTIDE SEQUENCE [LARGE SCALE GENOMIC DNA]</scope>
    <source>
        <strain evidence="1 2">NL-1719</strain>
    </source>
</reference>
<evidence type="ECO:0000313" key="1">
    <source>
        <dbReference type="EMBL" id="TFK71750.1"/>
    </source>
</evidence>
<organism evidence="1 2">
    <name type="scientific">Pluteus cervinus</name>
    <dbReference type="NCBI Taxonomy" id="181527"/>
    <lineage>
        <taxon>Eukaryota</taxon>
        <taxon>Fungi</taxon>
        <taxon>Dikarya</taxon>
        <taxon>Basidiomycota</taxon>
        <taxon>Agaricomycotina</taxon>
        <taxon>Agaricomycetes</taxon>
        <taxon>Agaricomycetidae</taxon>
        <taxon>Agaricales</taxon>
        <taxon>Pluteineae</taxon>
        <taxon>Pluteaceae</taxon>
        <taxon>Pluteus</taxon>
    </lineage>
</organism>
<name>A0ACD3B1T5_9AGAR</name>
<sequence>MITRRFVAARPITSSGTLEAFVSSSNSALPGSPPLTQSVEPTTSRHGPQIIRPTDAARQHVEEVPDLANDPSSSSFPGGVIFFGILSGILVLCLLLGLVHSCAHYWRTPPPDRIKIVVDRFEIHQEMAAHRHRFPLLRSSLLAPPPPPYFPPPPAYKRHSEGSSVPSSPLPSPLFSPAPTTPQNHFLGSDVELP</sequence>
<proteinExistence type="predicted"/>
<dbReference type="EMBL" id="ML208293">
    <property type="protein sequence ID" value="TFK71750.1"/>
    <property type="molecule type" value="Genomic_DNA"/>
</dbReference>
<accession>A0ACD3B1T5</accession>
<evidence type="ECO:0000313" key="2">
    <source>
        <dbReference type="Proteomes" id="UP000308600"/>
    </source>
</evidence>
<keyword evidence="2" id="KW-1185">Reference proteome</keyword>
<dbReference type="Proteomes" id="UP000308600">
    <property type="component" value="Unassembled WGS sequence"/>
</dbReference>